<proteinExistence type="predicted"/>
<evidence type="ECO:0000313" key="2">
    <source>
        <dbReference type="Proteomes" id="UP001175353"/>
    </source>
</evidence>
<organism evidence="1 2">
    <name type="scientific">Friedmanniomyces endolithicus</name>
    <dbReference type="NCBI Taxonomy" id="329885"/>
    <lineage>
        <taxon>Eukaryota</taxon>
        <taxon>Fungi</taxon>
        <taxon>Dikarya</taxon>
        <taxon>Ascomycota</taxon>
        <taxon>Pezizomycotina</taxon>
        <taxon>Dothideomycetes</taxon>
        <taxon>Dothideomycetidae</taxon>
        <taxon>Mycosphaerellales</taxon>
        <taxon>Teratosphaeriaceae</taxon>
        <taxon>Friedmanniomyces</taxon>
    </lineage>
</organism>
<dbReference type="AlphaFoldDB" id="A0AAN6KEK7"/>
<protein>
    <submittedName>
        <fullName evidence="1">Uncharacterized protein</fullName>
    </submittedName>
</protein>
<gene>
    <name evidence="1" type="ORF">LTR91_013052</name>
</gene>
<dbReference type="Gene3D" id="3.40.50.720">
    <property type="entry name" value="NAD(P)-binding Rossmann-like Domain"/>
    <property type="match status" value="1"/>
</dbReference>
<reference evidence="1" key="1">
    <citation type="submission" date="2023-06" db="EMBL/GenBank/DDBJ databases">
        <title>Black Yeasts Isolated from many extreme environments.</title>
        <authorList>
            <person name="Coleine C."/>
            <person name="Stajich J.E."/>
            <person name="Selbmann L."/>
        </authorList>
    </citation>
    <scope>NUCLEOTIDE SEQUENCE</scope>
    <source>
        <strain evidence="1">CCFEE 5200</strain>
    </source>
</reference>
<dbReference type="InterPro" id="IPR036291">
    <property type="entry name" value="NAD(P)-bd_dom_sf"/>
</dbReference>
<name>A0AAN6KEK7_9PEZI</name>
<keyword evidence="2" id="KW-1185">Reference proteome</keyword>
<accession>A0AAN6KEK7</accession>
<sequence length="178" mass="19884">MSPGVKSVVYTSSSSAASLPQADTRIVVTSETWNQSAVDVARKDAEASGFVVLRGESRRRLSVRFWRKRGVVSRLSWLTAKPAFIDVVDDARLHVAALIDPSCAGKRIFAFARPFNRDDVLAIFRKMHLDKEFRDDIKVGRDLSEVPNQEAEELLRKHYGHGWTSLEESVKANVATLA</sequence>
<comment type="caution">
    <text evidence="1">The sequence shown here is derived from an EMBL/GenBank/DDBJ whole genome shotgun (WGS) entry which is preliminary data.</text>
</comment>
<dbReference type="SUPFAM" id="SSF51735">
    <property type="entry name" value="NAD(P)-binding Rossmann-fold domains"/>
    <property type="match status" value="1"/>
</dbReference>
<dbReference type="EMBL" id="JAUJLE010000129">
    <property type="protein sequence ID" value="KAK0978247.1"/>
    <property type="molecule type" value="Genomic_DNA"/>
</dbReference>
<dbReference type="Proteomes" id="UP001175353">
    <property type="component" value="Unassembled WGS sequence"/>
</dbReference>
<evidence type="ECO:0000313" key="1">
    <source>
        <dbReference type="EMBL" id="KAK0978247.1"/>
    </source>
</evidence>